<feature type="transmembrane region" description="Helical" evidence="6">
    <location>
        <begin position="297"/>
        <end position="321"/>
    </location>
</feature>
<feature type="transmembrane region" description="Helical" evidence="6">
    <location>
        <begin position="272"/>
        <end position="291"/>
    </location>
</feature>
<feature type="transmembrane region" description="Helical" evidence="6">
    <location>
        <begin position="161"/>
        <end position="181"/>
    </location>
</feature>
<gene>
    <name evidence="7" type="ORF">CYMTET_23512</name>
</gene>
<feature type="transmembrane region" description="Helical" evidence="6">
    <location>
        <begin position="496"/>
        <end position="518"/>
    </location>
</feature>
<evidence type="ECO:0000256" key="6">
    <source>
        <dbReference type="RuleBase" id="RU004914"/>
    </source>
</evidence>
<evidence type="ECO:0000256" key="2">
    <source>
        <dbReference type="ARBA" id="ARBA00010199"/>
    </source>
</evidence>
<proteinExistence type="inferred from homology"/>
<evidence type="ECO:0000313" key="8">
    <source>
        <dbReference type="Proteomes" id="UP001190700"/>
    </source>
</evidence>
<dbReference type="PANTHER" id="PTHR42893:SF46">
    <property type="entry name" value="PROTEIN DETOXIFICATION 44, CHLOROPLASTIC"/>
    <property type="match status" value="1"/>
</dbReference>
<comment type="caution">
    <text evidence="6">Lacks conserved residue(s) required for the propagation of feature annotation.</text>
</comment>
<feature type="transmembrane region" description="Helical" evidence="6">
    <location>
        <begin position="202"/>
        <end position="228"/>
    </location>
</feature>
<accession>A0AAE0FYH8</accession>
<feature type="transmembrane region" description="Helical" evidence="6">
    <location>
        <begin position="461"/>
        <end position="484"/>
    </location>
</feature>
<comment type="similarity">
    <text evidence="2 6">Belongs to the multi antimicrobial extrusion (MATE) (TC 2.A.66.1) family.</text>
</comment>
<dbReference type="Pfam" id="PF01554">
    <property type="entry name" value="MatE"/>
    <property type="match status" value="1"/>
</dbReference>
<evidence type="ECO:0000256" key="3">
    <source>
        <dbReference type="ARBA" id="ARBA00022692"/>
    </source>
</evidence>
<protein>
    <recommendedName>
        <fullName evidence="6">Protein DETOXIFICATION</fullName>
    </recommendedName>
    <alternativeName>
        <fullName evidence="6">Multidrug and toxic compound extrusion protein</fullName>
    </alternativeName>
</protein>
<keyword evidence="3 6" id="KW-0812">Transmembrane</keyword>
<comment type="caution">
    <text evidence="7">The sequence shown here is derived from an EMBL/GenBank/DDBJ whole genome shotgun (WGS) entry which is preliminary data.</text>
</comment>
<reference evidence="7 8" key="1">
    <citation type="journal article" date="2015" name="Genome Biol. Evol.">
        <title>Comparative Genomics of a Bacterivorous Green Alga Reveals Evolutionary Causalities and Consequences of Phago-Mixotrophic Mode of Nutrition.</title>
        <authorList>
            <person name="Burns J.A."/>
            <person name="Paasch A."/>
            <person name="Narechania A."/>
            <person name="Kim E."/>
        </authorList>
    </citation>
    <scope>NUCLEOTIDE SEQUENCE [LARGE SCALE GENOMIC DNA]</scope>
    <source>
        <strain evidence="7 8">PLY_AMNH</strain>
    </source>
</reference>
<name>A0AAE0FYH8_9CHLO</name>
<keyword evidence="8" id="KW-1185">Reference proteome</keyword>
<dbReference type="GO" id="GO:0015297">
    <property type="term" value="F:antiporter activity"/>
    <property type="evidence" value="ECO:0007669"/>
    <property type="project" value="InterPro"/>
</dbReference>
<keyword evidence="4 6" id="KW-1133">Transmembrane helix</keyword>
<dbReference type="EMBL" id="LGRX02012092">
    <property type="protein sequence ID" value="KAK3267960.1"/>
    <property type="molecule type" value="Genomic_DNA"/>
</dbReference>
<dbReference type="GO" id="GO:0042910">
    <property type="term" value="F:xenobiotic transmembrane transporter activity"/>
    <property type="evidence" value="ECO:0007669"/>
    <property type="project" value="InterPro"/>
</dbReference>
<feature type="transmembrane region" description="Helical" evidence="6">
    <location>
        <begin position="240"/>
        <end position="260"/>
    </location>
</feature>
<organism evidence="7 8">
    <name type="scientific">Cymbomonas tetramitiformis</name>
    <dbReference type="NCBI Taxonomy" id="36881"/>
    <lineage>
        <taxon>Eukaryota</taxon>
        <taxon>Viridiplantae</taxon>
        <taxon>Chlorophyta</taxon>
        <taxon>Pyramimonadophyceae</taxon>
        <taxon>Pyramimonadales</taxon>
        <taxon>Pyramimonadaceae</taxon>
        <taxon>Cymbomonas</taxon>
    </lineage>
</organism>
<dbReference type="NCBIfam" id="TIGR00797">
    <property type="entry name" value="matE"/>
    <property type="match status" value="1"/>
</dbReference>
<dbReference type="InterPro" id="IPR044644">
    <property type="entry name" value="DinF-like"/>
</dbReference>
<sequence length="539" mass="58032">MSRPLSLLTQGNALILNELTSSRVLSEHHKLRVPVQRFSAASTIRIESSTSYIPGILISERSKATNGSSHRIRGRRSVRCKQSSKHTLIAAAEDEEDSCEVYGDPENASDVPVGTNIEILKLFIPAVAAVMADPLASMVDTIFVGKLGTVQLASLSSNTTFYSFIFMIINYSLAPAITNLVTRACLQEDQGKAEAGRHIRNAMLLAITLGPALSLALGFSAQPILVLLGCEQGSPLLREATAYFLSRVWSVPALMIITIGQGAFRGLCDLNTTFWVSSMMALANIVLDYWFLFVLGWGVAGAGLATAISQLLGAAAFLLLLTFRHPALQLWSKLRIPTVTEVMPLVQSSLALVCRNLAVMSTWVNAARLVTGEGVVPAATHQILSQVFWMLTFLPEGFVPVTQILVGRAHACHRYVISFAIAARIMTCAAVFSTVIMIGLFSCPLAVGPIANFFSTNPGVVAATSSGLILVGFLQPICGFMFVLEGVVVAMSDVVSLAKISIIAALTFQILVTVLWHLLFHEYPPRGICNIDENGIRPS</sequence>
<dbReference type="InterPro" id="IPR002528">
    <property type="entry name" value="MATE_fam"/>
</dbReference>
<keyword evidence="5 6" id="KW-0472">Membrane</keyword>
<dbReference type="Proteomes" id="UP001190700">
    <property type="component" value="Unassembled WGS sequence"/>
</dbReference>
<dbReference type="AlphaFoldDB" id="A0AAE0FYH8"/>
<comment type="subcellular location">
    <subcellularLocation>
        <location evidence="1">Membrane</location>
        <topology evidence="1">Multi-pass membrane protein</topology>
    </subcellularLocation>
</comment>
<evidence type="ECO:0000256" key="1">
    <source>
        <dbReference type="ARBA" id="ARBA00004141"/>
    </source>
</evidence>
<dbReference type="GO" id="GO:0016020">
    <property type="term" value="C:membrane"/>
    <property type="evidence" value="ECO:0007669"/>
    <property type="project" value="UniProtKB-SubCell"/>
</dbReference>
<dbReference type="PANTHER" id="PTHR42893">
    <property type="entry name" value="PROTEIN DETOXIFICATION 44, CHLOROPLASTIC-RELATED"/>
    <property type="match status" value="1"/>
</dbReference>
<evidence type="ECO:0000313" key="7">
    <source>
        <dbReference type="EMBL" id="KAK3267960.1"/>
    </source>
</evidence>
<evidence type="ECO:0000256" key="4">
    <source>
        <dbReference type="ARBA" id="ARBA00022989"/>
    </source>
</evidence>
<evidence type="ECO:0000256" key="5">
    <source>
        <dbReference type="ARBA" id="ARBA00023136"/>
    </source>
</evidence>